<feature type="domain" description="Inositol polyphosphate-related phosphatase" evidence="2">
    <location>
        <begin position="2"/>
        <end position="303"/>
    </location>
</feature>
<dbReference type="GO" id="GO:0046856">
    <property type="term" value="P:phosphatidylinositol dephosphorylation"/>
    <property type="evidence" value="ECO:0007669"/>
    <property type="project" value="InterPro"/>
</dbReference>
<keyword evidence="3" id="KW-1185">Reference proteome</keyword>
<dbReference type="GO" id="GO:0048488">
    <property type="term" value="P:synaptic vesicle endocytosis"/>
    <property type="evidence" value="ECO:0007669"/>
    <property type="project" value="TreeGrafter"/>
</dbReference>
<dbReference type="InterPro" id="IPR036691">
    <property type="entry name" value="Endo/exonu/phosph_ase_sf"/>
</dbReference>
<dbReference type="WBParaSite" id="jg14273">
    <property type="protein sequence ID" value="jg14273"/>
    <property type="gene ID" value="jg14273"/>
</dbReference>
<dbReference type="SUPFAM" id="SSF56219">
    <property type="entry name" value="DNase I-like"/>
    <property type="match status" value="1"/>
</dbReference>
<dbReference type="Pfam" id="PF17751">
    <property type="entry name" value="SKICH"/>
    <property type="match status" value="1"/>
</dbReference>
<evidence type="ECO:0000313" key="3">
    <source>
        <dbReference type="Proteomes" id="UP000887574"/>
    </source>
</evidence>
<dbReference type="InterPro" id="IPR046985">
    <property type="entry name" value="IP5"/>
</dbReference>
<dbReference type="Pfam" id="PF22669">
    <property type="entry name" value="Exo_endo_phos2"/>
    <property type="match status" value="1"/>
</dbReference>
<comment type="similarity">
    <text evidence="1">Belongs to the inositol 1,4,5-trisphosphate 5-phosphatase type II family.</text>
</comment>
<dbReference type="PANTHER" id="PTHR11200:SF295">
    <property type="entry name" value="INOSITOL POLYPHOSPHATE 5-PHOSPHATASE"/>
    <property type="match status" value="1"/>
</dbReference>
<dbReference type="Proteomes" id="UP000887574">
    <property type="component" value="Unplaced"/>
</dbReference>
<sequence length="431" mass="49561">MEKWKVTTITYNVNKQKASKKEIAEWLNGEEGLCSSDLACIAMQEISHAEMLAAIPQCSSWTDHLSEWMVHHELVLVNKLYLASNLLLVYCTHRLLHMIYKVETRWSRNSFGGVAGYKGTISVRVLFKDDLASITFITSHFFHAEKNFRKRIQQYHRSLVCTFEDDVHAANTPRAIFWLGDLNSRVEGFTYSNEMIERLNSCTPDDLKGIVEGFDQLTKSRRAGEAFVEFEEPTITFKPTYRIKVGLGIYDDLRIPSWCDRVLYKTFSGLQLVPERYSSSHLITLSDHFPVSAVFQLTLPTDRQECKASPSASLQPMATKWSCHFEHIPTWAQHIPLVCRFSFRNNFWKLHGSYGDWLGVYPAGVGNVSNPIHWVYMMTTCYEESNQPNAKTVAEFPSLKPGYYRVGYFSVRKNCLHGMSEVFRVDEHLGC</sequence>
<dbReference type="SMART" id="SM00128">
    <property type="entry name" value="IPPc"/>
    <property type="match status" value="1"/>
</dbReference>
<dbReference type="InterPro" id="IPR000300">
    <property type="entry name" value="IPPc"/>
</dbReference>
<dbReference type="PANTHER" id="PTHR11200">
    <property type="entry name" value="INOSITOL 5-PHOSPHATASE"/>
    <property type="match status" value="1"/>
</dbReference>
<dbReference type="InterPro" id="IPR041611">
    <property type="entry name" value="SKICH"/>
</dbReference>
<dbReference type="Gene3D" id="3.60.10.10">
    <property type="entry name" value="Endonuclease/exonuclease/phosphatase"/>
    <property type="match status" value="1"/>
</dbReference>
<dbReference type="Gene3D" id="2.60.40.2840">
    <property type="match status" value="1"/>
</dbReference>
<proteinExistence type="inferred from homology"/>
<evidence type="ECO:0000256" key="1">
    <source>
        <dbReference type="ARBA" id="ARBA00005910"/>
    </source>
</evidence>
<name>A0A915CZB8_9BILA</name>
<reference evidence="4" key="1">
    <citation type="submission" date="2022-11" db="UniProtKB">
        <authorList>
            <consortium name="WormBaseParasite"/>
        </authorList>
    </citation>
    <scope>IDENTIFICATION</scope>
</reference>
<organism evidence="3 4">
    <name type="scientific">Ditylenchus dipsaci</name>
    <dbReference type="NCBI Taxonomy" id="166011"/>
    <lineage>
        <taxon>Eukaryota</taxon>
        <taxon>Metazoa</taxon>
        <taxon>Ecdysozoa</taxon>
        <taxon>Nematoda</taxon>
        <taxon>Chromadorea</taxon>
        <taxon>Rhabditida</taxon>
        <taxon>Tylenchina</taxon>
        <taxon>Tylenchomorpha</taxon>
        <taxon>Sphaerularioidea</taxon>
        <taxon>Anguinidae</taxon>
        <taxon>Anguininae</taxon>
        <taxon>Ditylenchus</taxon>
    </lineage>
</organism>
<accession>A0A915CZB8</accession>
<evidence type="ECO:0000259" key="2">
    <source>
        <dbReference type="SMART" id="SM00128"/>
    </source>
</evidence>
<protein>
    <submittedName>
        <fullName evidence="4">Inositol polyphosphate-related phosphatase domain-containing protein</fullName>
    </submittedName>
</protein>
<dbReference type="GO" id="GO:0004439">
    <property type="term" value="F:phosphatidylinositol-4,5-bisphosphate 5-phosphatase activity"/>
    <property type="evidence" value="ECO:0007669"/>
    <property type="project" value="TreeGrafter"/>
</dbReference>
<dbReference type="AlphaFoldDB" id="A0A915CZB8"/>
<dbReference type="GO" id="GO:0098793">
    <property type="term" value="C:presynapse"/>
    <property type="evidence" value="ECO:0007669"/>
    <property type="project" value="GOC"/>
</dbReference>
<evidence type="ECO:0000313" key="4">
    <source>
        <dbReference type="WBParaSite" id="jg14273"/>
    </source>
</evidence>